<keyword evidence="2" id="KW-1185">Reference proteome</keyword>
<proteinExistence type="predicted"/>
<organism evidence="1 2">
    <name type="scientific">Corynebacterium mastitidis</name>
    <dbReference type="NCBI Taxonomy" id="161890"/>
    <lineage>
        <taxon>Bacteria</taxon>
        <taxon>Bacillati</taxon>
        <taxon>Actinomycetota</taxon>
        <taxon>Actinomycetes</taxon>
        <taxon>Mycobacteriales</taxon>
        <taxon>Corynebacteriaceae</taxon>
        <taxon>Corynebacterium</taxon>
    </lineage>
</organism>
<reference evidence="1 2" key="1">
    <citation type="submission" date="2024-02" db="EMBL/GenBank/DDBJ databases">
        <title>Whole genome sequencing and characterization of Corynebacterium isolated from the ocular surface of dry eye disease sufferers.</title>
        <authorList>
            <person name="Naqvi M."/>
        </authorList>
    </citation>
    <scope>NUCLEOTIDE SEQUENCE [LARGE SCALE GENOMIC DNA]</scope>
    <source>
        <strain evidence="1 2">PCRF</strain>
    </source>
</reference>
<dbReference type="Proteomes" id="UP001359781">
    <property type="component" value="Unassembled WGS sequence"/>
</dbReference>
<evidence type="ECO:0000313" key="2">
    <source>
        <dbReference type="Proteomes" id="UP001359781"/>
    </source>
</evidence>
<dbReference type="EMBL" id="JBAHVJ010000006">
    <property type="protein sequence ID" value="MEJ4099985.1"/>
    <property type="molecule type" value="Genomic_DNA"/>
</dbReference>
<protein>
    <recommendedName>
        <fullName evidence="3">PH domain-containing protein</fullName>
    </recommendedName>
</protein>
<sequence>MLSVAMATVSIFDMIYVGYADNVDYLGLVLVAFLGLPPWLWGGWALLSSPELGVTYFHVRKDSFSVKSFNDYSLVPGTARLSENNNLLLSKTFKIRGAWRIEKFRLLFFKDRNFKDRIITQHINENIYGSEGSEVIVDLIRSGNLLSPS</sequence>
<dbReference type="RefSeq" id="WP_337891363.1">
    <property type="nucleotide sequence ID" value="NZ_JBAHVJ010000006.1"/>
</dbReference>
<name>A0ABU8NYQ3_9CORY</name>
<accession>A0ABU8NYQ3</accession>
<evidence type="ECO:0008006" key="3">
    <source>
        <dbReference type="Google" id="ProtNLM"/>
    </source>
</evidence>
<evidence type="ECO:0000313" key="1">
    <source>
        <dbReference type="EMBL" id="MEJ4099985.1"/>
    </source>
</evidence>
<gene>
    <name evidence="1" type="ORF">V5S96_06405</name>
</gene>
<comment type="caution">
    <text evidence="1">The sequence shown here is derived from an EMBL/GenBank/DDBJ whole genome shotgun (WGS) entry which is preliminary data.</text>
</comment>